<evidence type="ECO:0000313" key="2">
    <source>
        <dbReference type="WBParaSite" id="HCON_00114230-00001"/>
    </source>
</evidence>
<dbReference type="InterPro" id="IPR036691">
    <property type="entry name" value="Endo/exonu/phosph_ase_sf"/>
</dbReference>
<reference evidence="2" key="1">
    <citation type="submission" date="2020-12" db="UniProtKB">
        <authorList>
            <consortium name="WormBaseParasite"/>
        </authorList>
    </citation>
    <scope>IDENTIFICATION</scope>
    <source>
        <strain evidence="2">MHco3</strain>
    </source>
</reference>
<dbReference type="WBParaSite" id="HCON_00114230-00001">
    <property type="protein sequence ID" value="HCON_00114230-00001"/>
    <property type="gene ID" value="HCON_00114230"/>
</dbReference>
<name>A0A7I4YMV7_HAECO</name>
<keyword evidence="1" id="KW-1185">Reference proteome</keyword>
<sequence>MIAFQETKSIRIDVRRTNDGTLIVHGRKLLSWNVSSGDFVAHPSIVHLVDFRELLPARFVILRLRHRRLKPIFIVSCYSPRCTADEVELDASYDQLEEIVHNERSFHKVVVKDLNARLGEALEEEFRTGKIGMGDSNENENHLAGILSAARLFCCISFFQKKRHGSLQTVQLS</sequence>
<proteinExistence type="predicted"/>
<accession>A0A7I4YMV7</accession>
<dbReference type="AlphaFoldDB" id="A0A7I4YMV7"/>
<dbReference type="OrthoDB" id="5842234at2759"/>
<dbReference type="Proteomes" id="UP000025227">
    <property type="component" value="Unplaced"/>
</dbReference>
<dbReference type="Gene3D" id="3.60.10.10">
    <property type="entry name" value="Endonuclease/exonuclease/phosphatase"/>
    <property type="match status" value="1"/>
</dbReference>
<evidence type="ECO:0000313" key="1">
    <source>
        <dbReference type="Proteomes" id="UP000025227"/>
    </source>
</evidence>
<organism evidence="1 2">
    <name type="scientific">Haemonchus contortus</name>
    <name type="common">Barber pole worm</name>
    <dbReference type="NCBI Taxonomy" id="6289"/>
    <lineage>
        <taxon>Eukaryota</taxon>
        <taxon>Metazoa</taxon>
        <taxon>Ecdysozoa</taxon>
        <taxon>Nematoda</taxon>
        <taxon>Chromadorea</taxon>
        <taxon>Rhabditida</taxon>
        <taxon>Rhabditina</taxon>
        <taxon>Rhabditomorpha</taxon>
        <taxon>Strongyloidea</taxon>
        <taxon>Trichostrongylidae</taxon>
        <taxon>Haemonchus</taxon>
    </lineage>
</organism>
<protein>
    <submittedName>
        <fullName evidence="2">Vesicle-fusing ATPase</fullName>
    </submittedName>
</protein>